<dbReference type="SMART" id="SM00487">
    <property type="entry name" value="DEXDc"/>
    <property type="match status" value="1"/>
</dbReference>
<dbReference type="InterPro" id="IPR001650">
    <property type="entry name" value="Helicase_C-like"/>
</dbReference>
<keyword evidence="4" id="KW-0347">Helicase</keyword>
<dbReference type="Pfam" id="PF12419">
    <property type="entry name" value="DUF3670"/>
    <property type="match status" value="1"/>
</dbReference>
<dbReference type="GO" id="GO:0004386">
    <property type="term" value="F:helicase activity"/>
    <property type="evidence" value="ECO:0007669"/>
    <property type="project" value="UniProtKB-KW"/>
</dbReference>
<dbReference type="SUPFAM" id="SSF52540">
    <property type="entry name" value="P-loop containing nucleoside triphosphate hydrolases"/>
    <property type="match status" value="2"/>
</dbReference>
<keyword evidence="1" id="KW-0378">Hydrolase</keyword>
<dbReference type="Gene3D" id="3.40.50.300">
    <property type="entry name" value="P-loop containing nucleotide triphosphate hydrolases"/>
    <property type="match status" value="1"/>
</dbReference>
<sequence length="932" mass="101310">MGSYRLIDYAAVFEPADPPRSGRMVFFRPVASMGSPEKVAVPEGAVLGERETTVVRARRDGVRSARAPYWWMPLDIALPVLARSRLDAEGEESCQFWGAASLFALQLLARGRLSPKVTASGFDAWHSAAHLPDEEEHFGVLAEAMPPQARALPFGANSYPPSVPKRSSLLGAFLDAVADSFARPPDGSGPYAARAPQHVPHLVLRAGGGPTTAPVSVQISLRLEIEDAGDSGVRAVVQVQDVDPPRDLVDAGALWRRPAPPGSSDAARQEGTMVALRGAARAWPPLERLLDSPVPDVLEVRAEEVDDLFGDAVDDLVAAGCAVHWPRDLVRSLTVRAVLGPKKPGAAPSGRLSPEALLDFRWQAALGEDGDLTDGEMDRLAEAKRPFVRLRDQWVRVDAAVLRRVRRRKMADLAGFDAVAAALIGQAEVEGEVIEVEPAGWLATLRTVLTSPVIETAPPMALAGTLRPYQRHALSWMQQLTSNGLGCCLADDMGLGKTITLIALHLTRQESGATRGPTLVVCPASLLGNWEREIGRFAPSTGVRRFHGPGRTLAGLDEDGFVLTTYGTARLSTEQLAGVDWSLVVLDEAQHVKNATSSTARALRNIPSRGRVALTGTPVENDLSELWSVLDWATPGLLGPLKAFRARFAKPIETHRDPAATAQLATLIRPFVLRRRKSDPGIAPELPPKTETAQYARLTREQTMLYEAVVRETMTKIEAAEGMARRGLVLKLLTSLRQVCNHPAQYLKEADTRRLAGRSGKLDLFDDLLGVMLAEQQSVLVFTQYVEMVRLVSARLTQQHVDHRTLHGGTPVASRPALVDSFQNGDFKVFLLSLRAAGTGLTLTRAQHVIFLDQWWNPAVMDQAADRAYRIGTRHPVQVHSLINEGTVEERIAELLAAKKDLADSVLSDVSSGLTELNDEQLFDLIALRSSR</sequence>
<keyword evidence="4" id="KW-0067">ATP-binding</keyword>
<dbReference type="SMART" id="SM00490">
    <property type="entry name" value="HELICc"/>
    <property type="match status" value="1"/>
</dbReference>
<keyword evidence="4" id="KW-0547">Nucleotide-binding</keyword>
<dbReference type="Pfam" id="PF00271">
    <property type="entry name" value="Helicase_C"/>
    <property type="match status" value="1"/>
</dbReference>
<dbReference type="AlphaFoldDB" id="A0A919BSL0"/>
<dbReference type="CDD" id="cd18793">
    <property type="entry name" value="SF2_C_SNF"/>
    <property type="match status" value="1"/>
</dbReference>
<feature type="domain" description="Helicase C-terminal" evidence="3">
    <location>
        <begin position="764"/>
        <end position="918"/>
    </location>
</feature>
<dbReference type="GO" id="GO:0016787">
    <property type="term" value="F:hydrolase activity"/>
    <property type="evidence" value="ECO:0007669"/>
    <property type="project" value="UniProtKB-KW"/>
</dbReference>
<name>A0A919BSL0_STRFL</name>
<dbReference type="PROSITE" id="PS51194">
    <property type="entry name" value="HELICASE_CTER"/>
    <property type="match status" value="1"/>
</dbReference>
<reference evidence="4" key="1">
    <citation type="journal article" date="2014" name="Int. J. Syst. Evol. Microbiol.">
        <title>Complete genome sequence of Corynebacterium casei LMG S-19264T (=DSM 44701T), isolated from a smear-ripened cheese.</title>
        <authorList>
            <consortium name="US DOE Joint Genome Institute (JGI-PGF)"/>
            <person name="Walter F."/>
            <person name="Albersmeier A."/>
            <person name="Kalinowski J."/>
            <person name="Ruckert C."/>
        </authorList>
    </citation>
    <scope>NUCLEOTIDE SEQUENCE</scope>
    <source>
        <strain evidence="4">JCM 4122</strain>
    </source>
</reference>
<protein>
    <submittedName>
        <fullName evidence="4">Helicase</fullName>
    </submittedName>
</protein>
<comment type="caution">
    <text evidence="4">The sequence shown here is derived from an EMBL/GenBank/DDBJ whole genome shotgun (WGS) entry which is preliminary data.</text>
</comment>
<evidence type="ECO:0000256" key="1">
    <source>
        <dbReference type="ARBA" id="ARBA00022801"/>
    </source>
</evidence>
<dbReference type="PROSITE" id="PS51192">
    <property type="entry name" value="HELICASE_ATP_BIND_1"/>
    <property type="match status" value="1"/>
</dbReference>
<dbReference type="PANTHER" id="PTHR10799">
    <property type="entry name" value="SNF2/RAD54 HELICASE FAMILY"/>
    <property type="match status" value="1"/>
</dbReference>
<dbReference type="FunFam" id="3.40.50.10810:FF:000031">
    <property type="entry name" value="Helicase, SNF2/RAD54 family"/>
    <property type="match status" value="1"/>
</dbReference>
<proteinExistence type="predicted"/>
<evidence type="ECO:0000259" key="2">
    <source>
        <dbReference type="PROSITE" id="PS51192"/>
    </source>
</evidence>
<dbReference type="InterPro" id="IPR014001">
    <property type="entry name" value="Helicase_ATP-bd"/>
</dbReference>
<feature type="domain" description="Helicase ATP-binding" evidence="2">
    <location>
        <begin position="478"/>
        <end position="636"/>
    </location>
</feature>
<dbReference type="EMBL" id="BNBE01000002">
    <property type="protein sequence ID" value="GHG13462.1"/>
    <property type="molecule type" value="Genomic_DNA"/>
</dbReference>
<dbReference type="GO" id="GO:0005524">
    <property type="term" value="F:ATP binding"/>
    <property type="evidence" value="ECO:0007669"/>
    <property type="project" value="InterPro"/>
</dbReference>
<reference evidence="4" key="2">
    <citation type="submission" date="2020-09" db="EMBL/GenBank/DDBJ databases">
        <authorList>
            <person name="Sun Q."/>
            <person name="Ohkuma M."/>
        </authorList>
    </citation>
    <scope>NUCLEOTIDE SEQUENCE</scope>
    <source>
        <strain evidence="4">JCM 4122</strain>
    </source>
</reference>
<dbReference type="InterPro" id="IPR038718">
    <property type="entry name" value="SNF2-like_sf"/>
</dbReference>
<dbReference type="InterPro" id="IPR022138">
    <property type="entry name" value="DUF3670"/>
</dbReference>
<organism evidence="4 5">
    <name type="scientific">Streptomyces filamentosus</name>
    <name type="common">Streptomyces roseosporus</name>
    <dbReference type="NCBI Taxonomy" id="67294"/>
    <lineage>
        <taxon>Bacteria</taxon>
        <taxon>Bacillati</taxon>
        <taxon>Actinomycetota</taxon>
        <taxon>Actinomycetes</taxon>
        <taxon>Kitasatosporales</taxon>
        <taxon>Streptomycetaceae</taxon>
        <taxon>Streptomyces</taxon>
    </lineage>
</organism>
<evidence type="ECO:0000259" key="3">
    <source>
        <dbReference type="PROSITE" id="PS51194"/>
    </source>
</evidence>
<evidence type="ECO:0000313" key="4">
    <source>
        <dbReference type="EMBL" id="GHG13462.1"/>
    </source>
</evidence>
<keyword evidence="5" id="KW-1185">Reference proteome</keyword>
<dbReference type="Gene3D" id="3.40.50.10810">
    <property type="entry name" value="Tandem AAA-ATPase domain"/>
    <property type="match status" value="1"/>
</dbReference>
<dbReference type="InterPro" id="IPR027417">
    <property type="entry name" value="P-loop_NTPase"/>
</dbReference>
<gene>
    <name evidence="4" type="ORF">GCM10017667_54180</name>
</gene>
<dbReference type="Pfam" id="PF00176">
    <property type="entry name" value="SNF2-rel_dom"/>
    <property type="match status" value="1"/>
</dbReference>
<dbReference type="FunFam" id="3.40.50.300:FF:000533">
    <property type="entry name" value="Helicase, Snf2 family"/>
    <property type="match status" value="1"/>
</dbReference>
<dbReference type="InterPro" id="IPR049730">
    <property type="entry name" value="SNF2/RAD54-like_C"/>
</dbReference>
<accession>A0A919BSL0</accession>
<dbReference type="Proteomes" id="UP000632849">
    <property type="component" value="Unassembled WGS sequence"/>
</dbReference>
<evidence type="ECO:0000313" key="5">
    <source>
        <dbReference type="Proteomes" id="UP000632849"/>
    </source>
</evidence>
<dbReference type="InterPro" id="IPR000330">
    <property type="entry name" value="SNF2_N"/>
</dbReference>